<gene>
    <name evidence="2" type="ORF">E7747_03305</name>
</gene>
<dbReference type="EMBL" id="CP039396">
    <property type="protein sequence ID" value="QCD41423.1"/>
    <property type="molecule type" value="Genomic_DNA"/>
</dbReference>
<dbReference type="AlphaFoldDB" id="A0A4P7W0P2"/>
<dbReference type="Proteomes" id="UP000297149">
    <property type="component" value="Chromosome"/>
</dbReference>
<dbReference type="KEGG" id="ddb:E7747_03305"/>
<protein>
    <submittedName>
        <fullName evidence="2">DUF4492 domain-containing protein</fullName>
    </submittedName>
</protein>
<evidence type="ECO:0000256" key="1">
    <source>
        <dbReference type="SAM" id="Phobius"/>
    </source>
</evidence>
<feature type="transmembrane region" description="Helical" evidence="1">
    <location>
        <begin position="40"/>
        <end position="59"/>
    </location>
</feature>
<organism evidence="2 3">
    <name type="scientific">Duncaniella dubosii</name>
    <dbReference type="NCBI Taxonomy" id="2518971"/>
    <lineage>
        <taxon>Bacteria</taxon>
        <taxon>Pseudomonadati</taxon>
        <taxon>Bacteroidota</taxon>
        <taxon>Bacteroidia</taxon>
        <taxon>Bacteroidales</taxon>
        <taxon>Muribaculaceae</taxon>
        <taxon>Duncaniella</taxon>
    </lineage>
</organism>
<dbReference type="Pfam" id="PF14899">
    <property type="entry name" value="DUF4492"/>
    <property type="match status" value="1"/>
</dbReference>
<evidence type="ECO:0000313" key="2">
    <source>
        <dbReference type="EMBL" id="QCD41423.1"/>
    </source>
</evidence>
<keyword evidence="1" id="KW-1133">Transmembrane helix</keyword>
<dbReference type="InterPro" id="IPR027853">
    <property type="entry name" value="DUF4492"/>
</dbReference>
<name>A0A4P7W0P2_9BACT</name>
<reference evidence="3" key="1">
    <citation type="submission" date="2019-02" db="EMBL/GenBank/DDBJ databases">
        <title>Isolation and identification of novel species under the genus Muribaculum.</title>
        <authorList>
            <person name="Miyake S."/>
            <person name="Ding Y."/>
            <person name="Low A."/>
            <person name="Soh M."/>
            <person name="Seedorf H."/>
        </authorList>
    </citation>
    <scope>NUCLEOTIDE SEQUENCE [LARGE SCALE GENOMIC DNA]</scope>
    <source>
        <strain evidence="3">H5</strain>
    </source>
</reference>
<keyword evidence="1" id="KW-0812">Transmembrane</keyword>
<keyword evidence="1" id="KW-0472">Membrane</keyword>
<accession>A0A4P7W0P2</accession>
<proteinExistence type="predicted"/>
<evidence type="ECO:0000313" key="3">
    <source>
        <dbReference type="Proteomes" id="UP000297149"/>
    </source>
</evidence>
<sequence length="85" mass="10105">MAEKNSHPTDRLFSRFPAWPGKVVRFYADGFRSMTVGKKLWLLILIKLFIIFFIFKLFFFPDILKRDYDNDTARAEAVRSSLLNR</sequence>
<dbReference type="RefSeq" id="WP_136414096.1">
    <property type="nucleotide sequence ID" value="NZ_CP039396.1"/>
</dbReference>
<keyword evidence="3" id="KW-1185">Reference proteome</keyword>